<comment type="caution">
    <text evidence="1">The sequence shown here is derived from an EMBL/GenBank/DDBJ whole genome shotgun (WGS) entry which is preliminary data.</text>
</comment>
<keyword evidence="2" id="KW-1185">Reference proteome</keyword>
<gene>
    <name evidence="1" type="ORF">VRU48_06505</name>
</gene>
<sequence>MIPALLFWLFKRYARPTFHQLYLQLSTGNLLRFTKKKTILVLFVASSLLARAEEKTATYQIKRNGTVIGQMQLQQKQNGAETFLKMSSKVKTRFVFEINVQTADESLFKNGQLQYSSVYRKVNGKEKENRQTKLLQQNYQLLAGNKSSLFNSNINYNMMLLYCQEPIHISQVYSDNFQQMLAIKKIGMNNYRIDLPDGNYNTYYFQNGICKTVEVHHSLYTITMELV</sequence>
<name>A0ABU7I5V0_9SPHI</name>
<protein>
    <submittedName>
        <fullName evidence="1">DUF6134 family protein</fullName>
    </submittedName>
</protein>
<accession>A0ABU7I5V0</accession>
<evidence type="ECO:0000313" key="2">
    <source>
        <dbReference type="Proteomes" id="UP001336835"/>
    </source>
</evidence>
<dbReference type="Pfam" id="PF19630">
    <property type="entry name" value="DUF6134"/>
    <property type="match status" value="1"/>
</dbReference>
<evidence type="ECO:0000313" key="1">
    <source>
        <dbReference type="EMBL" id="MEE1944749.1"/>
    </source>
</evidence>
<dbReference type="InterPro" id="IPR045767">
    <property type="entry name" value="DUF6134"/>
</dbReference>
<dbReference type="Proteomes" id="UP001336835">
    <property type="component" value="Unassembled WGS sequence"/>
</dbReference>
<organism evidence="1 2">
    <name type="scientific">Pedobacter albus</name>
    <dbReference type="NCBI Taxonomy" id="3113905"/>
    <lineage>
        <taxon>Bacteria</taxon>
        <taxon>Pseudomonadati</taxon>
        <taxon>Bacteroidota</taxon>
        <taxon>Sphingobacteriia</taxon>
        <taxon>Sphingobacteriales</taxon>
        <taxon>Sphingobacteriaceae</taxon>
        <taxon>Pedobacter</taxon>
    </lineage>
</organism>
<reference evidence="1 2" key="1">
    <citation type="submission" date="2024-01" db="EMBL/GenBank/DDBJ databases">
        <title>Pedobacter sp. nov., isolated from fresh soil.</title>
        <authorList>
            <person name="Le N.T.T."/>
        </authorList>
    </citation>
    <scope>NUCLEOTIDE SEQUENCE [LARGE SCALE GENOMIC DNA]</scope>
    <source>
        <strain evidence="1 2">KR3-3</strain>
    </source>
</reference>
<proteinExistence type="predicted"/>
<dbReference type="EMBL" id="JAZDQT010000001">
    <property type="protein sequence ID" value="MEE1944749.1"/>
    <property type="molecule type" value="Genomic_DNA"/>
</dbReference>
<dbReference type="RefSeq" id="WP_330107109.1">
    <property type="nucleotide sequence ID" value="NZ_JAZDQT010000001.1"/>
</dbReference>